<dbReference type="InterPro" id="IPR006058">
    <property type="entry name" value="2Fe2S_fd_BS"/>
</dbReference>
<feature type="domain" description="2Fe-2S ferredoxin-type" evidence="7">
    <location>
        <begin position="5"/>
        <end position="81"/>
    </location>
</feature>
<keyword evidence="4" id="KW-0408">Iron</keyword>
<dbReference type="InterPro" id="IPR051452">
    <property type="entry name" value="Diverse_Oxidoreductases"/>
</dbReference>
<keyword evidence="2" id="KW-0479">Metal-binding</keyword>
<dbReference type="PANTHER" id="PTHR44379:SF5">
    <property type="entry name" value="OXIDOREDUCTASE WITH IRON-SULFUR SUBUNIT"/>
    <property type="match status" value="1"/>
</dbReference>
<evidence type="ECO:0000256" key="1">
    <source>
        <dbReference type="ARBA" id="ARBA00022714"/>
    </source>
</evidence>
<keyword evidence="3 8" id="KW-0560">Oxidoreductase</keyword>
<dbReference type="FunFam" id="3.10.20.30:FF:000020">
    <property type="entry name" value="Xanthine dehydrogenase iron-sulfur subunit"/>
    <property type="match status" value="1"/>
</dbReference>
<evidence type="ECO:0000256" key="5">
    <source>
        <dbReference type="ARBA" id="ARBA00023014"/>
    </source>
</evidence>
<organism evidence="8 9">
    <name type="scientific">Moorella mulderi DSM 14980</name>
    <dbReference type="NCBI Taxonomy" id="1122241"/>
    <lineage>
        <taxon>Bacteria</taxon>
        <taxon>Bacillati</taxon>
        <taxon>Bacillota</taxon>
        <taxon>Clostridia</taxon>
        <taxon>Neomoorellales</taxon>
        <taxon>Neomoorellaceae</taxon>
        <taxon>Neomoorella</taxon>
    </lineage>
</organism>
<sequence length="163" mass="17131">MKPVPRIKLKVNGQEYQVEVPADITLLELLREYLSLTGTKEGCGKGECGACTVLMDGQAVNSCLVPAAKAEGSEVLTIEGLASPDGRLHPLQEAFISEGAVQCGFCTPGMIMSAKALLDQNPHPTREEIKVALSGNLCRCTGYAKIITAVEKAAAMIAGEGRG</sequence>
<dbReference type="GO" id="GO:0046872">
    <property type="term" value="F:metal ion binding"/>
    <property type="evidence" value="ECO:0007669"/>
    <property type="project" value="UniProtKB-KW"/>
</dbReference>
<dbReference type="InterPro" id="IPR002888">
    <property type="entry name" value="2Fe-2S-bd"/>
</dbReference>
<dbReference type="GO" id="GO:0051537">
    <property type="term" value="F:2 iron, 2 sulfur cluster binding"/>
    <property type="evidence" value="ECO:0007669"/>
    <property type="project" value="UniProtKB-KW"/>
</dbReference>
<dbReference type="CDD" id="cd00207">
    <property type="entry name" value="fer2"/>
    <property type="match status" value="1"/>
</dbReference>
<evidence type="ECO:0000256" key="6">
    <source>
        <dbReference type="ARBA" id="ARBA00060707"/>
    </source>
</evidence>
<dbReference type="Gene3D" id="1.10.150.120">
    <property type="entry name" value="[2Fe-2S]-binding domain"/>
    <property type="match status" value="1"/>
</dbReference>
<comment type="pathway">
    <text evidence="6">Alkaloid degradation; nicotine degradation.</text>
</comment>
<dbReference type="PANTHER" id="PTHR44379">
    <property type="entry name" value="OXIDOREDUCTASE WITH IRON-SULFUR SUBUNIT"/>
    <property type="match status" value="1"/>
</dbReference>
<dbReference type="PROSITE" id="PS00197">
    <property type="entry name" value="2FE2S_FER_1"/>
    <property type="match status" value="1"/>
</dbReference>
<dbReference type="Gene3D" id="3.10.20.30">
    <property type="match status" value="1"/>
</dbReference>
<accession>A0A151AWF2</accession>
<dbReference type="SUPFAM" id="SSF47741">
    <property type="entry name" value="CO dehydrogenase ISP C-domain like"/>
    <property type="match status" value="1"/>
</dbReference>
<gene>
    <name evidence="8" type="primary">ndhS_2</name>
    <name evidence="8" type="ORF">MOMUL_18230</name>
</gene>
<keyword evidence="9" id="KW-1185">Reference proteome</keyword>
<proteinExistence type="predicted"/>
<dbReference type="InterPro" id="IPR012675">
    <property type="entry name" value="Beta-grasp_dom_sf"/>
</dbReference>
<dbReference type="GO" id="GO:0050138">
    <property type="term" value="F:nicotinate dehydrogenase activity"/>
    <property type="evidence" value="ECO:0007669"/>
    <property type="project" value="UniProtKB-EC"/>
</dbReference>
<dbReference type="Pfam" id="PF01799">
    <property type="entry name" value="Fer2_2"/>
    <property type="match status" value="1"/>
</dbReference>
<evidence type="ECO:0000313" key="8">
    <source>
        <dbReference type="EMBL" id="KYH31941.1"/>
    </source>
</evidence>
<keyword evidence="5" id="KW-0411">Iron-sulfur</keyword>
<evidence type="ECO:0000259" key="7">
    <source>
        <dbReference type="PROSITE" id="PS51085"/>
    </source>
</evidence>
<comment type="caution">
    <text evidence="8">The sequence shown here is derived from an EMBL/GenBank/DDBJ whole genome shotgun (WGS) entry which is preliminary data.</text>
</comment>
<dbReference type="InterPro" id="IPR001041">
    <property type="entry name" value="2Fe-2S_ferredoxin-type"/>
</dbReference>
<dbReference type="PROSITE" id="PS51085">
    <property type="entry name" value="2FE2S_FER_2"/>
    <property type="match status" value="1"/>
</dbReference>
<dbReference type="Pfam" id="PF00111">
    <property type="entry name" value="Fer2"/>
    <property type="match status" value="1"/>
</dbReference>
<dbReference type="EMBL" id="LTBC01000006">
    <property type="protein sequence ID" value="KYH31941.1"/>
    <property type="molecule type" value="Genomic_DNA"/>
</dbReference>
<dbReference type="Proteomes" id="UP000075670">
    <property type="component" value="Unassembled WGS sequence"/>
</dbReference>
<keyword evidence="1" id="KW-0001">2Fe-2S</keyword>
<protein>
    <submittedName>
        <fullName evidence="8">Nicotinate dehydrogenase small FeS subunit</fullName>
        <ecNumber evidence="8">1.17.1.5</ecNumber>
    </submittedName>
</protein>
<evidence type="ECO:0000256" key="3">
    <source>
        <dbReference type="ARBA" id="ARBA00023002"/>
    </source>
</evidence>
<dbReference type="SUPFAM" id="SSF54292">
    <property type="entry name" value="2Fe-2S ferredoxin-like"/>
    <property type="match status" value="1"/>
</dbReference>
<evidence type="ECO:0000256" key="4">
    <source>
        <dbReference type="ARBA" id="ARBA00023004"/>
    </source>
</evidence>
<dbReference type="FunFam" id="1.10.150.120:FF:000003">
    <property type="entry name" value="Carbon monoxide dehydrogenase, small subunit"/>
    <property type="match status" value="1"/>
</dbReference>
<dbReference type="PATRIC" id="fig|1122241.3.peg.1933"/>
<name>A0A151AWF2_9FIRM</name>
<evidence type="ECO:0000256" key="2">
    <source>
        <dbReference type="ARBA" id="ARBA00022723"/>
    </source>
</evidence>
<dbReference type="AlphaFoldDB" id="A0A151AWF2"/>
<dbReference type="InterPro" id="IPR036010">
    <property type="entry name" value="2Fe-2S_ferredoxin-like_sf"/>
</dbReference>
<dbReference type="InterPro" id="IPR036884">
    <property type="entry name" value="2Fe-2S-bd_dom_sf"/>
</dbReference>
<evidence type="ECO:0000313" key="9">
    <source>
        <dbReference type="Proteomes" id="UP000075670"/>
    </source>
</evidence>
<reference evidence="8 9" key="1">
    <citation type="submission" date="2016-02" db="EMBL/GenBank/DDBJ databases">
        <title>Genome sequence of Moorella mulderi DSM 14980.</title>
        <authorList>
            <person name="Poehlein A."/>
            <person name="Daniel R."/>
        </authorList>
    </citation>
    <scope>NUCLEOTIDE SEQUENCE [LARGE SCALE GENOMIC DNA]</scope>
    <source>
        <strain evidence="8 9">DSM 14980</strain>
    </source>
</reference>
<dbReference type="EC" id="1.17.1.5" evidence="8"/>